<evidence type="ECO:0000256" key="9">
    <source>
        <dbReference type="RuleBase" id="RU361174"/>
    </source>
</evidence>
<feature type="compositionally biased region" description="Basic residues" evidence="10">
    <location>
        <begin position="699"/>
        <end position="712"/>
    </location>
</feature>
<comment type="similarity">
    <text evidence="2 9">Belongs to the glycosyl hydrolase 10 (cellulase F) family.</text>
</comment>
<dbReference type="SUPFAM" id="SSF51445">
    <property type="entry name" value="(Trans)glycosidases"/>
    <property type="match status" value="1"/>
</dbReference>
<evidence type="ECO:0000256" key="11">
    <source>
        <dbReference type="SAM" id="SignalP"/>
    </source>
</evidence>
<dbReference type="PRINTS" id="PR00134">
    <property type="entry name" value="GLHYDRLASE10"/>
</dbReference>
<dbReference type="PROSITE" id="PS51760">
    <property type="entry name" value="GH10_2"/>
    <property type="match status" value="1"/>
</dbReference>
<dbReference type="OrthoDB" id="3189393at2759"/>
<keyword evidence="6 9" id="KW-0119">Carbohydrate metabolism</keyword>
<keyword evidence="14" id="KW-1185">Reference proteome</keyword>
<organism evidence="13 14">
    <name type="scientific">Ustilago trichophora</name>
    <dbReference type="NCBI Taxonomy" id="86804"/>
    <lineage>
        <taxon>Eukaryota</taxon>
        <taxon>Fungi</taxon>
        <taxon>Dikarya</taxon>
        <taxon>Basidiomycota</taxon>
        <taxon>Ustilaginomycotina</taxon>
        <taxon>Ustilaginomycetes</taxon>
        <taxon>Ustilaginales</taxon>
        <taxon>Ustilaginaceae</taxon>
        <taxon>Ustilago</taxon>
    </lineage>
</organism>
<evidence type="ECO:0000259" key="12">
    <source>
        <dbReference type="PROSITE" id="PS51760"/>
    </source>
</evidence>
<dbReference type="EMBL" id="OOIN01000029">
    <property type="protein sequence ID" value="SPO29699.1"/>
    <property type="molecule type" value="Genomic_DNA"/>
</dbReference>
<feature type="compositionally biased region" description="Gly residues" evidence="10">
    <location>
        <begin position="34"/>
        <end position="47"/>
    </location>
</feature>
<dbReference type="Gene3D" id="3.20.20.80">
    <property type="entry name" value="Glycosidases"/>
    <property type="match status" value="1"/>
</dbReference>
<dbReference type="PANTHER" id="PTHR31490">
    <property type="entry name" value="GLYCOSYL HYDROLASE"/>
    <property type="match status" value="1"/>
</dbReference>
<dbReference type="GO" id="GO:0045493">
    <property type="term" value="P:xylan catabolic process"/>
    <property type="evidence" value="ECO:0007669"/>
    <property type="project" value="UniProtKB-KW"/>
</dbReference>
<feature type="compositionally biased region" description="Basic and acidic residues" evidence="10">
    <location>
        <begin position="688"/>
        <end position="698"/>
    </location>
</feature>
<dbReference type="AlphaFoldDB" id="A0A5C3EKB3"/>
<feature type="compositionally biased region" description="Low complexity" evidence="10">
    <location>
        <begin position="429"/>
        <end position="440"/>
    </location>
</feature>
<dbReference type="PANTHER" id="PTHR31490:SF88">
    <property type="entry name" value="BETA-XYLANASE"/>
    <property type="match status" value="1"/>
</dbReference>
<accession>A0A5C3EKB3</accession>
<evidence type="ECO:0000256" key="4">
    <source>
        <dbReference type="ARBA" id="ARBA00022729"/>
    </source>
</evidence>
<feature type="chain" id="PRO_5022749535" description="Beta-xylanase" evidence="11">
    <location>
        <begin position="20"/>
        <end position="712"/>
    </location>
</feature>
<name>A0A5C3EKB3_9BASI</name>
<evidence type="ECO:0000256" key="5">
    <source>
        <dbReference type="ARBA" id="ARBA00022801"/>
    </source>
</evidence>
<feature type="domain" description="GH10" evidence="12">
    <location>
        <begin position="74"/>
        <end position="399"/>
    </location>
</feature>
<feature type="region of interest" description="Disordered" evidence="10">
    <location>
        <begin position="409"/>
        <end position="712"/>
    </location>
</feature>
<keyword evidence="4 11" id="KW-0732">Signal</keyword>
<evidence type="ECO:0000256" key="7">
    <source>
        <dbReference type="ARBA" id="ARBA00023295"/>
    </source>
</evidence>
<protein>
    <recommendedName>
        <fullName evidence="9">Beta-xylanase</fullName>
        <ecNumber evidence="9">3.2.1.8</ecNumber>
    </recommendedName>
</protein>
<evidence type="ECO:0000256" key="1">
    <source>
        <dbReference type="ARBA" id="ARBA00000681"/>
    </source>
</evidence>
<dbReference type="SMART" id="SM00633">
    <property type="entry name" value="Glyco_10"/>
    <property type="match status" value="1"/>
</dbReference>
<evidence type="ECO:0000256" key="6">
    <source>
        <dbReference type="ARBA" id="ARBA00023277"/>
    </source>
</evidence>
<evidence type="ECO:0000256" key="2">
    <source>
        <dbReference type="ARBA" id="ARBA00007495"/>
    </source>
</evidence>
<dbReference type="InterPro" id="IPR017853">
    <property type="entry name" value="GH"/>
</dbReference>
<reference evidence="13 14" key="1">
    <citation type="submission" date="2018-03" db="EMBL/GenBank/DDBJ databases">
        <authorList>
            <person name="Guldener U."/>
        </authorList>
    </citation>
    <scope>NUCLEOTIDE SEQUENCE [LARGE SCALE GENOMIC DNA]</scope>
    <source>
        <strain evidence="13 14">NBRC100155</strain>
    </source>
</reference>
<comment type="catalytic activity">
    <reaction evidence="1 9">
        <text>Endohydrolysis of (1-&gt;4)-beta-D-xylosidic linkages in xylans.</text>
        <dbReference type="EC" id="3.2.1.8"/>
    </reaction>
</comment>
<feature type="region of interest" description="Disordered" evidence="10">
    <location>
        <begin position="21"/>
        <end position="71"/>
    </location>
</feature>
<evidence type="ECO:0000313" key="14">
    <source>
        <dbReference type="Proteomes" id="UP000324022"/>
    </source>
</evidence>
<proteinExistence type="inferred from homology"/>
<evidence type="ECO:0000256" key="10">
    <source>
        <dbReference type="SAM" id="MobiDB-lite"/>
    </source>
</evidence>
<evidence type="ECO:0000313" key="13">
    <source>
        <dbReference type="EMBL" id="SPO29699.1"/>
    </source>
</evidence>
<dbReference type="InterPro" id="IPR044846">
    <property type="entry name" value="GH10"/>
</dbReference>
<feature type="compositionally biased region" description="Basic and acidic residues" evidence="10">
    <location>
        <begin position="23"/>
        <end position="32"/>
    </location>
</feature>
<keyword evidence="7 9" id="KW-0326">Glycosidase</keyword>
<dbReference type="GO" id="GO:0031176">
    <property type="term" value="F:endo-1,4-beta-xylanase activity"/>
    <property type="evidence" value="ECO:0007669"/>
    <property type="project" value="UniProtKB-EC"/>
</dbReference>
<feature type="compositionally biased region" description="Gly residues" evidence="10">
    <location>
        <begin position="441"/>
        <end position="499"/>
    </location>
</feature>
<feature type="compositionally biased region" description="Gly residues" evidence="10">
    <location>
        <begin position="527"/>
        <end position="683"/>
    </location>
</feature>
<dbReference type="Pfam" id="PF00331">
    <property type="entry name" value="Glyco_hydro_10"/>
    <property type="match status" value="1"/>
</dbReference>
<dbReference type="EC" id="3.2.1.8" evidence="9"/>
<feature type="signal peptide" evidence="11">
    <location>
        <begin position="1"/>
        <end position="19"/>
    </location>
</feature>
<keyword evidence="5 9" id="KW-0378">Hydrolase</keyword>
<dbReference type="InterPro" id="IPR001000">
    <property type="entry name" value="GH10_dom"/>
</dbReference>
<gene>
    <name evidence="13" type="ORF">UTRI_05521</name>
</gene>
<evidence type="ECO:0000256" key="8">
    <source>
        <dbReference type="ARBA" id="ARBA00023326"/>
    </source>
</evidence>
<evidence type="ECO:0000256" key="3">
    <source>
        <dbReference type="ARBA" id="ARBA00022651"/>
    </source>
</evidence>
<keyword evidence="3 13" id="KW-0858">Xylan degradation</keyword>
<dbReference type="Proteomes" id="UP000324022">
    <property type="component" value="Unassembled WGS sequence"/>
</dbReference>
<keyword evidence="8 9" id="KW-0624">Polysaccharide degradation</keyword>
<sequence>MVSSKLALVLMLTAGGVMGRSSDNLRRLDRRQQPGGGGGGGGFGNGGADPLLHPANPGGGASVSATSGAQHHWATDASGMTGAELKENLPPGFFLGTSVDNPDIKDPIVTSLVKYLPWVTPGNALKMQSVYENENQWKELLDAVTKGAGDTKIKWKYHTLIWGAQQSKTMMQQSFSKEAMMKTITDFVTNKMCTKIIKETDFFAIDVLNEVFDDSGNGFKKNGYFEVIGEEGYKEIFKIVKQKCPNYKLIINDYGMESANKKSDFAFKTIKSWLADGVGIDAVGLQFHVQLNNKYEDMLASIQRWTKESIPVVLSEIDIPINLPPSKEDLEKQAQQYGNVIQAALEGGAFGATFWGMMDSHTWFGTQTEQGMGHGTKGAPLLFDAQGKPKPAVAAIVDVFKKWGNKQAGIEGGRATDLGGSKDGKDGSSDTSGDAAAVTGSGAGTGTDTGTDTGAGAGSGSGSGASSGAGSGSGSGSDVGAGSGSGSGTGSGSGSGSGSGASSVGAGSGSGTGTGAIDKGPADTGAQTGGAGAGGAGGAGAGADGAGAGGAQTGGAGGAQTGGAGGAQTGGAQTGGAQTGGAGGAQTGGAGGAGAGAGAGAGGAGAGGAQTGGAGGAQTGGAGGAQTGGAGGAQTGGAGAGGAGAGGPGAPGGSPPGGWGGMPGSGAPGAPGGWGGQHGGWSFPGGNVEHEGYNPNEHKQHRRAMSVQRRRR</sequence>